<comment type="subcellular location">
    <subcellularLocation>
        <location evidence="1 8">Cell membrane</location>
        <topology evidence="1 8">Multi-pass membrane protein</topology>
    </subcellularLocation>
</comment>
<evidence type="ECO:0000313" key="9">
    <source>
        <dbReference type="EMBL" id="TXF13428.1"/>
    </source>
</evidence>
<evidence type="ECO:0000256" key="8">
    <source>
        <dbReference type="RuleBase" id="RU363041"/>
    </source>
</evidence>
<keyword evidence="10" id="KW-1185">Reference proteome</keyword>
<dbReference type="Pfam" id="PF01925">
    <property type="entry name" value="TauE"/>
    <property type="match status" value="1"/>
</dbReference>
<reference evidence="9 10" key="1">
    <citation type="submission" date="2019-08" db="EMBL/GenBank/DDBJ databases">
        <title>Pelomicrobium methylotrophicum gen. nov., sp. nov. a moderately thermophilic, facultatively anaerobic, lithoautotrophic and methylotrophic bacterium isolated from a terrestrial mud volcano.</title>
        <authorList>
            <person name="Slobodkina G.B."/>
            <person name="Merkel A.Y."/>
            <person name="Slobodkin A.I."/>
        </authorList>
    </citation>
    <scope>NUCLEOTIDE SEQUENCE [LARGE SCALE GENOMIC DNA]</scope>
    <source>
        <strain evidence="9 10">SM250</strain>
    </source>
</reference>
<evidence type="ECO:0000313" key="10">
    <source>
        <dbReference type="Proteomes" id="UP000321201"/>
    </source>
</evidence>
<accession>A0A5C7EPJ1</accession>
<evidence type="ECO:0000256" key="7">
    <source>
        <dbReference type="ARBA" id="ARBA00023136"/>
    </source>
</evidence>
<dbReference type="InParanoid" id="A0A5C7EPJ1"/>
<comment type="caution">
    <text evidence="9">The sequence shown here is derived from an EMBL/GenBank/DDBJ whole genome shotgun (WGS) entry which is preliminary data.</text>
</comment>
<evidence type="ECO:0000256" key="1">
    <source>
        <dbReference type="ARBA" id="ARBA00004651"/>
    </source>
</evidence>
<dbReference type="InterPro" id="IPR002781">
    <property type="entry name" value="TM_pro_TauE-like"/>
</dbReference>
<dbReference type="InterPro" id="IPR052017">
    <property type="entry name" value="TSUP"/>
</dbReference>
<dbReference type="PANTHER" id="PTHR30269">
    <property type="entry name" value="TRANSMEMBRANE PROTEIN YFCA"/>
    <property type="match status" value="1"/>
</dbReference>
<gene>
    <name evidence="9" type="ORF">FR698_02530</name>
</gene>
<evidence type="ECO:0000256" key="2">
    <source>
        <dbReference type="ARBA" id="ARBA00009142"/>
    </source>
</evidence>
<evidence type="ECO:0000256" key="5">
    <source>
        <dbReference type="ARBA" id="ARBA00022692"/>
    </source>
</evidence>
<dbReference type="AlphaFoldDB" id="A0A5C7EPJ1"/>
<evidence type="ECO:0000256" key="4">
    <source>
        <dbReference type="ARBA" id="ARBA00022475"/>
    </source>
</evidence>
<proteinExistence type="inferred from homology"/>
<comment type="similarity">
    <text evidence="2 8">Belongs to the 4-toluene sulfonate uptake permease (TSUP) (TC 2.A.102) family.</text>
</comment>
<dbReference type="GO" id="GO:0005886">
    <property type="term" value="C:plasma membrane"/>
    <property type="evidence" value="ECO:0007669"/>
    <property type="project" value="UniProtKB-SubCell"/>
</dbReference>
<name>A0A5C7EPJ1_9PROT</name>
<keyword evidence="5 8" id="KW-0812">Transmembrane</keyword>
<keyword evidence="3" id="KW-0813">Transport</keyword>
<feature type="transmembrane region" description="Helical" evidence="8">
    <location>
        <begin position="12"/>
        <end position="45"/>
    </location>
</feature>
<keyword evidence="4 8" id="KW-1003">Cell membrane</keyword>
<dbReference type="RefSeq" id="WP_147798602.1">
    <property type="nucleotide sequence ID" value="NZ_VPFL01000002.1"/>
</dbReference>
<evidence type="ECO:0000256" key="6">
    <source>
        <dbReference type="ARBA" id="ARBA00022989"/>
    </source>
</evidence>
<feature type="transmembrane region" description="Helical" evidence="8">
    <location>
        <begin position="199"/>
        <end position="220"/>
    </location>
</feature>
<protein>
    <recommendedName>
        <fullName evidence="8">Probable membrane transporter protein</fullName>
    </recommendedName>
</protein>
<organism evidence="9 10">
    <name type="scientific">Pelomicrobium methylotrophicum</name>
    <dbReference type="NCBI Taxonomy" id="2602750"/>
    <lineage>
        <taxon>Bacteria</taxon>
        <taxon>Pseudomonadati</taxon>
        <taxon>Pseudomonadota</taxon>
        <taxon>Hydrogenophilia</taxon>
        <taxon>Hydrogenophilia incertae sedis</taxon>
        <taxon>Pelomicrobium</taxon>
    </lineage>
</organism>
<dbReference type="Proteomes" id="UP000321201">
    <property type="component" value="Unassembled WGS sequence"/>
</dbReference>
<keyword evidence="7 8" id="KW-0472">Membrane</keyword>
<dbReference type="OrthoDB" id="9155169at2"/>
<feature type="transmembrane region" description="Helical" evidence="8">
    <location>
        <begin position="241"/>
        <end position="257"/>
    </location>
</feature>
<feature type="transmembrane region" description="Helical" evidence="8">
    <location>
        <begin position="105"/>
        <end position="121"/>
    </location>
</feature>
<keyword evidence="6 8" id="KW-1133">Transmembrane helix</keyword>
<feature type="transmembrane region" description="Helical" evidence="8">
    <location>
        <begin position="142"/>
        <end position="166"/>
    </location>
</feature>
<dbReference type="PANTHER" id="PTHR30269:SF32">
    <property type="entry name" value="MEMBRANE TRANSPORTER PROTEIN-RELATED"/>
    <property type="match status" value="1"/>
</dbReference>
<dbReference type="EMBL" id="VPFL01000002">
    <property type="protein sequence ID" value="TXF13428.1"/>
    <property type="molecule type" value="Genomic_DNA"/>
</dbReference>
<sequence length="258" mass="28077">MPEIDAFITSPWMIWAVIVIAAAAWIHGVMGMGFPLISIALIAMVAELKTAVILTVLPNMAVNLYLIGKGGHWRESLGQHWRVAIYMPVGAALGTKVLLAVPAEPLKLLLAAMILAYLNLARLRELRWDWLKRAPRTSEAGVGLFAGFLAGTVGVSIPPLVIYFMALGLAPTAMVQIMNLCFVFGKATQAATLAGAGEITLRVVLATLPLTVLCLVFLAWGARVRSRAHPQAYYGWLNKTLFAMALILILQVIHTWWP</sequence>
<evidence type="ECO:0000256" key="3">
    <source>
        <dbReference type="ARBA" id="ARBA00022448"/>
    </source>
</evidence>